<dbReference type="InterPro" id="IPR052020">
    <property type="entry name" value="Cyclic_di-GMP/3'3'-cGAMP_PDE"/>
</dbReference>
<dbReference type="InterPro" id="IPR014710">
    <property type="entry name" value="RmlC-like_jellyroll"/>
</dbReference>
<dbReference type="EMBL" id="FOGT01000032">
    <property type="protein sequence ID" value="SES43154.1"/>
    <property type="molecule type" value="Genomic_DNA"/>
</dbReference>
<proteinExistence type="predicted"/>
<evidence type="ECO:0000313" key="3">
    <source>
        <dbReference type="Proteomes" id="UP000198571"/>
    </source>
</evidence>
<keyword evidence="3" id="KW-1185">Reference proteome</keyword>
<dbReference type="PANTHER" id="PTHR45228:SF4">
    <property type="entry name" value="LIPOPROTEIN"/>
    <property type="match status" value="1"/>
</dbReference>
<dbReference type="PROSITE" id="PS51832">
    <property type="entry name" value="HD_GYP"/>
    <property type="match status" value="1"/>
</dbReference>
<dbReference type="SMART" id="SM00471">
    <property type="entry name" value="HDc"/>
    <property type="match status" value="1"/>
</dbReference>
<name>A0A1H9XAL5_9BACI</name>
<dbReference type="STRING" id="1601833.SAMN05518684_1325"/>
<protein>
    <submittedName>
        <fullName evidence="2">HDIG domain-containing protein</fullName>
    </submittedName>
</protein>
<dbReference type="RefSeq" id="WP_093056265.1">
    <property type="nucleotide sequence ID" value="NZ_FOGT01000032.1"/>
</dbReference>
<dbReference type="CDD" id="cd00077">
    <property type="entry name" value="HDc"/>
    <property type="match status" value="1"/>
</dbReference>
<dbReference type="InterPro" id="IPR003607">
    <property type="entry name" value="HD/PDEase_dom"/>
</dbReference>
<dbReference type="SUPFAM" id="SSF109604">
    <property type="entry name" value="HD-domain/PDEase-like"/>
    <property type="match status" value="1"/>
</dbReference>
<dbReference type="PANTHER" id="PTHR45228">
    <property type="entry name" value="CYCLIC DI-GMP PHOSPHODIESTERASE TM_0186-RELATED"/>
    <property type="match status" value="1"/>
</dbReference>
<sequence>MSFEKPSKPSLLIHKKGEAIETVSTKKSITSLLTSHDGTEVIYHELKEGSRWGMAPEENFNSLEAIYVISGKLRLHTLKKDTILAPGDFISAQPVSEHLVLTAMEDSSYLYVSSKPVFHYYSNYTKELEKMAVNIEEKDGYTAEHCGRIKQLSMLVGEKMGLNSEKLQKLNFGSFLHDIGKTKVPEHILLKPGKLSADEWEIMKSHTVYGAEILRSTQIPHLLLAAEIVEQHHERYDGSGYPNGLKKEEISLESSIVGLVDSYDAMTTDRVYKKARTKQEAIKELKHQRGLLYHPDVVDTFLSIINDT</sequence>
<dbReference type="InterPro" id="IPR006675">
    <property type="entry name" value="HDIG_dom"/>
</dbReference>
<dbReference type="InterPro" id="IPR011051">
    <property type="entry name" value="RmlC_Cupin_sf"/>
</dbReference>
<evidence type="ECO:0000313" key="2">
    <source>
        <dbReference type="EMBL" id="SES43154.1"/>
    </source>
</evidence>
<dbReference type="AlphaFoldDB" id="A0A1H9XAL5"/>
<dbReference type="InterPro" id="IPR037522">
    <property type="entry name" value="HD_GYP_dom"/>
</dbReference>
<dbReference type="Pfam" id="PF13487">
    <property type="entry name" value="HD_5"/>
    <property type="match status" value="1"/>
</dbReference>
<dbReference type="Gene3D" id="2.60.120.10">
    <property type="entry name" value="Jelly Rolls"/>
    <property type="match status" value="1"/>
</dbReference>
<reference evidence="3" key="1">
    <citation type="submission" date="2016-10" db="EMBL/GenBank/DDBJ databases">
        <authorList>
            <person name="Varghese N."/>
            <person name="Submissions S."/>
        </authorList>
    </citation>
    <scope>NUCLEOTIDE SEQUENCE [LARGE SCALE GENOMIC DNA]</scope>
    <source>
        <strain evidence="3">S9</strain>
    </source>
</reference>
<dbReference type="NCBIfam" id="TIGR00277">
    <property type="entry name" value="HDIG"/>
    <property type="match status" value="1"/>
</dbReference>
<organism evidence="2 3">
    <name type="scientific">Salipaludibacillus aurantiacus</name>
    <dbReference type="NCBI Taxonomy" id="1601833"/>
    <lineage>
        <taxon>Bacteria</taxon>
        <taxon>Bacillati</taxon>
        <taxon>Bacillota</taxon>
        <taxon>Bacilli</taxon>
        <taxon>Bacillales</taxon>
        <taxon>Bacillaceae</taxon>
    </lineage>
</organism>
<dbReference type="OrthoDB" id="9759601at2"/>
<feature type="domain" description="HD-GYP" evidence="1">
    <location>
        <begin position="120"/>
        <end position="308"/>
    </location>
</feature>
<accession>A0A1H9XAL5</accession>
<gene>
    <name evidence="2" type="ORF">SAMN05518684_1325</name>
</gene>
<dbReference type="Gene3D" id="1.10.3210.10">
    <property type="entry name" value="Hypothetical protein af1432"/>
    <property type="match status" value="1"/>
</dbReference>
<dbReference type="SUPFAM" id="SSF51182">
    <property type="entry name" value="RmlC-like cupins"/>
    <property type="match status" value="1"/>
</dbReference>
<evidence type="ECO:0000259" key="1">
    <source>
        <dbReference type="PROSITE" id="PS51832"/>
    </source>
</evidence>
<dbReference type="Proteomes" id="UP000198571">
    <property type="component" value="Unassembled WGS sequence"/>
</dbReference>